<keyword evidence="3" id="KW-1185">Reference proteome</keyword>
<gene>
    <name evidence="2" type="ORF">EDC56_0718</name>
</gene>
<proteinExistence type="predicted"/>
<protein>
    <submittedName>
        <fullName evidence="2">Putative membrane protein SirB2</fullName>
    </submittedName>
</protein>
<reference evidence="2 3" key="1">
    <citation type="submission" date="2018-11" db="EMBL/GenBank/DDBJ databases">
        <title>Genomic Encyclopedia of Type Strains, Phase IV (KMG-IV): sequencing the most valuable type-strain genomes for metagenomic binning, comparative biology and taxonomic classification.</title>
        <authorList>
            <person name="Goeker M."/>
        </authorList>
    </citation>
    <scope>NUCLEOTIDE SEQUENCE [LARGE SCALE GENOMIC DNA]</scope>
    <source>
        <strain evidence="2 3">DSM 100316</strain>
    </source>
</reference>
<keyword evidence="1" id="KW-0812">Transmembrane</keyword>
<dbReference type="AlphaFoldDB" id="A0A3N2E0M9"/>
<dbReference type="PIRSF" id="PIRSF005610">
    <property type="entry name" value="SirB"/>
    <property type="match status" value="1"/>
</dbReference>
<organism evidence="2 3">
    <name type="scientific">Sinobacterium caligoides</name>
    <dbReference type="NCBI Taxonomy" id="933926"/>
    <lineage>
        <taxon>Bacteria</taxon>
        <taxon>Pseudomonadati</taxon>
        <taxon>Pseudomonadota</taxon>
        <taxon>Gammaproteobacteria</taxon>
        <taxon>Cellvibrionales</taxon>
        <taxon>Spongiibacteraceae</taxon>
        <taxon>Sinobacterium</taxon>
    </lineage>
</organism>
<name>A0A3N2E0M9_9GAMM</name>
<accession>A0A3N2E0M9</accession>
<evidence type="ECO:0000256" key="1">
    <source>
        <dbReference type="SAM" id="Phobius"/>
    </source>
</evidence>
<dbReference type="EMBL" id="RKHR01000003">
    <property type="protein sequence ID" value="ROS05189.1"/>
    <property type="molecule type" value="Genomic_DNA"/>
</dbReference>
<dbReference type="RefSeq" id="WP_123711122.1">
    <property type="nucleotide sequence ID" value="NZ_RKHR01000003.1"/>
</dbReference>
<feature type="transmembrane region" description="Helical" evidence="1">
    <location>
        <begin position="70"/>
        <end position="90"/>
    </location>
</feature>
<feature type="transmembrane region" description="Helical" evidence="1">
    <location>
        <begin position="12"/>
        <end position="33"/>
    </location>
</feature>
<comment type="caution">
    <text evidence="2">The sequence shown here is derived from an EMBL/GenBank/DDBJ whole genome shotgun (WGS) entry which is preliminary data.</text>
</comment>
<dbReference type="OrthoDB" id="5588650at2"/>
<feature type="transmembrane region" description="Helical" evidence="1">
    <location>
        <begin position="45"/>
        <end position="64"/>
    </location>
</feature>
<evidence type="ECO:0000313" key="2">
    <source>
        <dbReference type="EMBL" id="ROS05189.1"/>
    </source>
</evidence>
<keyword evidence="1" id="KW-0472">Membrane</keyword>
<evidence type="ECO:0000313" key="3">
    <source>
        <dbReference type="Proteomes" id="UP000275394"/>
    </source>
</evidence>
<feature type="transmembrane region" description="Helical" evidence="1">
    <location>
        <begin position="97"/>
        <end position="118"/>
    </location>
</feature>
<dbReference type="InterPro" id="IPR007360">
    <property type="entry name" value="SirB"/>
</dbReference>
<dbReference type="Pfam" id="PF04247">
    <property type="entry name" value="SirB"/>
    <property type="match status" value="1"/>
</dbReference>
<dbReference type="Proteomes" id="UP000275394">
    <property type="component" value="Unassembled WGS sequence"/>
</dbReference>
<dbReference type="PANTHER" id="PTHR39594">
    <property type="entry name" value="PROTEIN YCHQ"/>
    <property type="match status" value="1"/>
</dbReference>
<keyword evidence="1" id="KW-1133">Transmembrane helix</keyword>
<dbReference type="GO" id="GO:0005886">
    <property type="term" value="C:plasma membrane"/>
    <property type="evidence" value="ECO:0007669"/>
    <property type="project" value="TreeGrafter"/>
</dbReference>
<sequence length="126" mass="13518">MYAMLKHLHMTLALLSIIGFILRGVLLATGSGLMQKKLLKIAPHIIDTILLITAIGLMVTINSYPFYNASWLSAKLIALIGYIGFGIIAFKAGRPIATRVVTFFAALGCVGYILAVAITKNPTLGL</sequence>
<dbReference type="PANTHER" id="PTHR39594:SF1">
    <property type="entry name" value="PROTEIN YCHQ"/>
    <property type="match status" value="1"/>
</dbReference>